<evidence type="ECO:0000256" key="1">
    <source>
        <dbReference type="SAM" id="Phobius"/>
    </source>
</evidence>
<reference evidence="2 7" key="3">
    <citation type="submission" date="2019-10" db="EMBL/GenBank/DDBJ databases">
        <title>Evolutionary dynamics of vancomycin-resistant Enterococcus faecium during gastrointestinal tract colonization and bloodstream infection in immunocompromised pediatric patients.</title>
        <authorList>
            <person name="Chilambi G.S."/>
            <person name="Nordstrom H.R."/>
            <person name="Evans D.R."/>
            <person name="Ferrolino J."/>
            <person name="Hayden R.T."/>
            <person name="Maron G.M."/>
            <person name="Vo A.N."/>
            <person name="Gilmore M.S."/>
            <person name="Wolf J."/>
            <person name="Rosch J.W."/>
            <person name="Van Tyne D."/>
        </authorList>
    </citation>
    <scope>NUCLEOTIDE SEQUENCE [LARGE SCALE GENOMIC DNA]</scope>
    <source>
        <strain evidence="2 7">VRECG27</strain>
    </source>
</reference>
<reference evidence="3 6" key="2">
    <citation type="submission" date="2018-05" db="EMBL/GenBank/DDBJ databases">
        <title>Vancomycin-resistant Enterococcus faecium strain from Chelyabinsk, Russia.</title>
        <authorList>
            <person name="Gostev V."/>
            <person name="Goncharov A."/>
            <person name="Kolodzhieva V."/>
            <person name="Suvorov A."/>
            <person name="Sidorenko S."/>
            <person name="Zueva L."/>
        </authorList>
    </citation>
    <scope>NUCLEOTIDE SEQUENCE [LARGE SCALE GENOMIC DNA]</scope>
    <source>
        <strain evidence="3 6">20</strain>
    </source>
</reference>
<dbReference type="EMBL" id="QHGU01000005">
    <property type="protein sequence ID" value="PZM56910.1"/>
    <property type="molecule type" value="Genomic_DNA"/>
</dbReference>
<evidence type="ECO:0000313" key="3">
    <source>
        <dbReference type="EMBL" id="PZM56910.1"/>
    </source>
</evidence>
<gene>
    <name evidence="3" type="ORF">DKP91_01885</name>
    <name evidence="4" type="ORF">DTPHA_600482</name>
    <name evidence="2" type="ORF">GBM73_13735</name>
</gene>
<sequence length="61" mass="6606">MNFIQVKNFLSNYIHTVLLLLGLVCVLVAITLLTNVYYGLLALGIVLIGVAVMLNTEQKGG</sequence>
<evidence type="ECO:0000313" key="4">
    <source>
        <dbReference type="EMBL" id="SAY77352.1"/>
    </source>
</evidence>
<evidence type="ECO:0000313" key="7">
    <source>
        <dbReference type="Proteomes" id="UP000469871"/>
    </source>
</evidence>
<comment type="caution">
    <text evidence="2">The sequence shown here is derived from an EMBL/GenBank/DDBJ whole genome shotgun (WGS) entry which is preliminary data.</text>
</comment>
<keyword evidence="1" id="KW-0472">Membrane</keyword>
<keyword evidence="1" id="KW-1133">Transmembrane helix</keyword>
<evidence type="ECO:0008006" key="8">
    <source>
        <dbReference type="Google" id="ProtNLM"/>
    </source>
</evidence>
<protein>
    <recommendedName>
        <fullName evidence="8">DUF1056 family protein</fullName>
    </recommendedName>
</protein>
<organism evidence="2 7">
    <name type="scientific">Enterococcus faecium</name>
    <name type="common">Streptococcus faecium</name>
    <dbReference type="NCBI Taxonomy" id="1352"/>
    <lineage>
        <taxon>Bacteria</taxon>
        <taxon>Bacillati</taxon>
        <taxon>Bacillota</taxon>
        <taxon>Bacilli</taxon>
        <taxon>Lactobacillales</taxon>
        <taxon>Enterococcaceae</taxon>
        <taxon>Enterococcus</taxon>
    </lineage>
</organism>
<reference evidence="4 5" key="1">
    <citation type="submission" date="2016-04" db="EMBL/GenBank/DDBJ databases">
        <authorList>
            <person name="Millard A."/>
        </authorList>
    </citation>
    <scope>NUCLEOTIDE SEQUENCE [LARGE SCALE GENOMIC DNA]</scope>
    <source>
        <strain evidence="4">Isolate 22</strain>
    </source>
</reference>
<feature type="transmembrane region" description="Helical" evidence="1">
    <location>
        <begin position="36"/>
        <end position="54"/>
    </location>
</feature>
<dbReference type="Proteomes" id="UP000469871">
    <property type="component" value="Unassembled WGS sequence"/>
</dbReference>
<evidence type="ECO:0000313" key="2">
    <source>
        <dbReference type="EMBL" id="KAB7572864.1"/>
    </source>
</evidence>
<dbReference type="Proteomes" id="UP000249070">
    <property type="component" value="Unassembled WGS sequence"/>
</dbReference>
<dbReference type="Proteomes" id="UP000183509">
    <property type="component" value="Unassembled WGS sequence"/>
</dbReference>
<feature type="transmembrane region" description="Helical" evidence="1">
    <location>
        <begin position="12"/>
        <end position="30"/>
    </location>
</feature>
<proteinExistence type="predicted"/>
<dbReference type="EMBL" id="WEFP01000002">
    <property type="protein sequence ID" value="KAB7572864.1"/>
    <property type="molecule type" value="Genomic_DNA"/>
</dbReference>
<name>A0A132Z5A0_ENTFC</name>
<keyword evidence="1" id="KW-0812">Transmembrane</keyword>
<dbReference type="RefSeq" id="WP_002317249.1">
    <property type="nucleotide sequence ID" value="NZ_AP022341.1"/>
</dbReference>
<evidence type="ECO:0000313" key="6">
    <source>
        <dbReference type="Proteomes" id="UP000249070"/>
    </source>
</evidence>
<dbReference type="AlphaFoldDB" id="A0A132Z5A0"/>
<dbReference type="EMBL" id="FKLM01000005">
    <property type="protein sequence ID" value="SAY77352.1"/>
    <property type="molecule type" value="Genomic_DNA"/>
</dbReference>
<evidence type="ECO:0000313" key="5">
    <source>
        <dbReference type="Proteomes" id="UP000183509"/>
    </source>
</evidence>
<accession>A0A132Z5A0</accession>